<dbReference type="EMBL" id="MN739026">
    <property type="protein sequence ID" value="QHT35768.1"/>
    <property type="molecule type" value="Genomic_DNA"/>
</dbReference>
<name>A0A6C0F2P5_9ZZZZ</name>
<evidence type="ECO:0000313" key="2">
    <source>
        <dbReference type="EMBL" id="QHT35768.1"/>
    </source>
</evidence>
<keyword evidence="1" id="KW-1133">Transmembrane helix</keyword>
<feature type="transmembrane region" description="Helical" evidence="1">
    <location>
        <begin position="12"/>
        <end position="34"/>
    </location>
</feature>
<keyword evidence="1" id="KW-0472">Membrane</keyword>
<dbReference type="AlphaFoldDB" id="A0A6C0F2P5"/>
<accession>A0A6C0F2P5</accession>
<organism evidence="2">
    <name type="scientific">viral metagenome</name>
    <dbReference type="NCBI Taxonomy" id="1070528"/>
    <lineage>
        <taxon>unclassified sequences</taxon>
        <taxon>metagenomes</taxon>
        <taxon>organismal metagenomes</taxon>
    </lineage>
</organism>
<keyword evidence="1" id="KW-0812">Transmembrane</keyword>
<protein>
    <submittedName>
        <fullName evidence="2">Uncharacterized protein</fullName>
    </submittedName>
</protein>
<evidence type="ECO:0000256" key="1">
    <source>
        <dbReference type="SAM" id="Phobius"/>
    </source>
</evidence>
<sequence>MAALEIKYGHFVFAPICSALPGILFATLLQPYLFAQSFWNFGFNHYISNTAVCKMEIYNDNKENIKMDEGYQRYMRLHAIVQEINSNPISQTADWYTEHNELLHFYHNHFNSGFAGLHQEITDIAFRANCAKLDILINKLMKEFDSYHWFSVYDYLEFNKTAIAVVDAVFAAIEMSTEDDETINMFAGLSI</sequence>
<reference evidence="2" key="1">
    <citation type="journal article" date="2020" name="Nature">
        <title>Giant virus diversity and host interactions through global metagenomics.</title>
        <authorList>
            <person name="Schulz F."/>
            <person name="Roux S."/>
            <person name="Paez-Espino D."/>
            <person name="Jungbluth S."/>
            <person name="Walsh D.A."/>
            <person name="Denef V.J."/>
            <person name="McMahon K.D."/>
            <person name="Konstantinidis K.T."/>
            <person name="Eloe-Fadrosh E.A."/>
            <person name="Kyrpides N.C."/>
            <person name="Woyke T."/>
        </authorList>
    </citation>
    <scope>NUCLEOTIDE SEQUENCE</scope>
    <source>
        <strain evidence="2">GVMAG-M-3300009181-41</strain>
    </source>
</reference>
<proteinExistence type="predicted"/>